<feature type="transmembrane region" description="Helical" evidence="1">
    <location>
        <begin position="296"/>
        <end position="314"/>
    </location>
</feature>
<keyword evidence="1" id="KW-1133">Transmembrane helix</keyword>
<proteinExistence type="predicted"/>
<dbReference type="Pfam" id="PF05684">
    <property type="entry name" value="DUF819"/>
    <property type="match status" value="1"/>
</dbReference>
<protein>
    <submittedName>
        <fullName evidence="2">DUF819 family protein</fullName>
    </submittedName>
</protein>
<dbReference type="Proteomes" id="UP001236800">
    <property type="component" value="Chromosome"/>
</dbReference>
<dbReference type="KEGG" id="sog:RA178_09790"/>
<feature type="transmembrane region" description="Helical" evidence="1">
    <location>
        <begin position="163"/>
        <end position="187"/>
    </location>
</feature>
<evidence type="ECO:0000313" key="2">
    <source>
        <dbReference type="EMBL" id="WMB74863.1"/>
    </source>
</evidence>
<dbReference type="EMBL" id="CP132914">
    <property type="protein sequence ID" value="WMB74863.1"/>
    <property type="molecule type" value="Genomic_DNA"/>
</dbReference>
<dbReference type="RefSeq" id="WP_306685260.1">
    <property type="nucleotide sequence ID" value="NZ_CP132914.1"/>
</dbReference>
<dbReference type="PANTHER" id="PTHR34289:SF8">
    <property type="entry name" value="DUF819 DOMAIN-CONTAINING PROTEIN"/>
    <property type="match status" value="1"/>
</dbReference>
<feature type="transmembrane region" description="Helical" evidence="1">
    <location>
        <begin position="36"/>
        <end position="56"/>
    </location>
</feature>
<dbReference type="AlphaFoldDB" id="A0AA50KGU2"/>
<keyword evidence="1" id="KW-0472">Membrane</keyword>
<keyword evidence="1" id="KW-0812">Transmembrane</keyword>
<name>A0AA50KGU2_9GAMM</name>
<dbReference type="InterPro" id="IPR008537">
    <property type="entry name" value="DUF819"/>
</dbReference>
<feature type="transmembrane region" description="Helical" evidence="1">
    <location>
        <begin position="6"/>
        <end position="24"/>
    </location>
</feature>
<accession>A0AA50KGU2</accession>
<organism evidence="2">
    <name type="scientific">Shewanella oncorhynchi</name>
    <dbReference type="NCBI Taxonomy" id="2726434"/>
    <lineage>
        <taxon>Bacteria</taxon>
        <taxon>Pseudomonadati</taxon>
        <taxon>Pseudomonadota</taxon>
        <taxon>Gammaproteobacteria</taxon>
        <taxon>Alteromonadales</taxon>
        <taxon>Shewanellaceae</taxon>
        <taxon>Shewanella</taxon>
    </lineage>
</organism>
<feature type="transmembrane region" description="Helical" evidence="1">
    <location>
        <begin position="222"/>
        <end position="239"/>
    </location>
</feature>
<feature type="transmembrane region" description="Helical" evidence="1">
    <location>
        <begin position="380"/>
        <end position="402"/>
    </location>
</feature>
<dbReference type="PANTHER" id="PTHR34289">
    <property type="entry name" value="PROTEIN, PUTATIVE (DUF819)-RELATED"/>
    <property type="match status" value="1"/>
</dbReference>
<feature type="transmembrane region" description="Helical" evidence="1">
    <location>
        <begin position="71"/>
        <end position="91"/>
    </location>
</feature>
<evidence type="ECO:0000256" key="1">
    <source>
        <dbReference type="SAM" id="Phobius"/>
    </source>
</evidence>
<feature type="transmembrane region" description="Helical" evidence="1">
    <location>
        <begin position="351"/>
        <end position="374"/>
    </location>
</feature>
<dbReference type="GeneID" id="301339475"/>
<gene>
    <name evidence="2" type="ORF">RA178_09790</name>
</gene>
<feature type="transmembrane region" description="Helical" evidence="1">
    <location>
        <begin position="320"/>
        <end position="344"/>
    </location>
</feature>
<feature type="transmembrane region" description="Helical" evidence="1">
    <location>
        <begin position="266"/>
        <end position="284"/>
    </location>
</feature>
<feature type="transmembrane region" description="Helical" evidence="1">
    <location>
        <begin position="98"/>
        <end position="121"/>
    </location>
</feature>
<sequence length="408" mass="45847">MISSDLGIGFFLVFLLCSLFYTHTSSITLFKQIYRIFPLMLMCYALPAIFSSLNIIDASHSQLSEMAKTHLMPGCLFLLILGTDFFALSLVGKKLLGMYVLGAVSICIGGPLSLWLGSIFFPNELVWQGDNAAWKGMSTLMANWLGGTANQLAVKEIHSVGDAVFAVMMAINILFSGIWMVILLFIAERQDKIDDFLKADKSYRPIFCTDIKRKVIGKQTSYYWILILSLTFFIVILFSEKLSSFLATRIANSFPHLFKYNLTSEFFWSVLIATFLGLLFSLTNARHVLVKETQQIALFLIYIMIMLMGLNFDISALSAAPYYVCIALIWFSIHIIILFIFTVFFRLSIMYFAIASQCNIGGAASAPVIASAFHPRLASAALLMAVWGYTWASLLAWYFGFLMQFIQP</sequence>
<reference evidence="2" key="1">
    <citation type="submission" date="2023-08" db="EMBL/GenBank/DDBJ databases">
        <title>Complete genome sequence of Shewanella oncorhynchi Z-P2, a siderophore putrebactin-producing bacterium.</title>
        <authorList>
            <person name="Zhang Y."/>
        </authorList>
    </citation>
    <scope>NUCLEOTIDE SEQUENCE</scope>
    <source>
        <strain evidence="2">Z-P2</strain>
    </source>
</reference>